<accession>A0ABQ6B9G0</accession>
<dbReference type="Proteomes" id="UP001156905">
    <property type="component" value="Unassembled WGS sequence"/>
</dbReference>
<evidence type="ECO:0000313" key="1">
    <source>
        <dbReference type="EMBL" id="GLR90330.1"/>
    </source>
</evidence>
<sequence length="100" mass="10640">MIGGLVGLAQELPFPGQQFAQARCEKIGDTGEDVGEPGLGIDVVDATGRDHRQHDGGAVGAPRWLPAKVQLRLPKAPLNARSAQLLVKQILPLSRKRAKS</sequence>
<organism evidence="1 2">
    <name type="scientific">Bradyrhizobium iriomotense</name>
    <dbReference type="NCBI Taxonomy" id="441950"/>
    <lineage>
        <taxon>Bacteria</taxon>
        <taxon>Pseudomonadati</taxon>
        <taxon>Pseudomonadota</taxon>
        <taxon>Alphaproteobacteria</taxon>
        <taxon>Hyphomicrobiales</taxon>
        <taxon>Nitrobacteraceae</taxon>
        <taxon>Bradyrhizobium</taxon>
    </lineage>
</organism>
<dbReference type="EMBL" id="BSOW01000033">
    <property type="protein sequence ID" value="GLR90330.1"/>
    <property type="molecule type" value="Genomic_DNA"/>
</dbReference>
<proteinExistence type="predicted"/>
<name>A0ABQ6B9G0_9BRAD</name>
<comment type="caution">
    <text evidence="1">The sequence shown here is derived from an EMBL/GenBank/DDBJ whole genome shotgun (WGS) entry which is preliminary data.</text>
</comment>
<reference evidence="2" key="1">
    <citation type="journal article" date="2019" name="Int. J. Syst. Evol. Microbiol.">
        <title>The Global Catalogue of Microorganisms (GCM) 10K type strain sequencing project: providing services to taxonomists for standard genome sequencing and annotation.</title>
        <authorList>
            <consortium name="The Broad Institute Genomics Platform"/>
            <consortium name="The Broad Institute Genome Sequencing Center for Infectious Disease"/>
            <person name="Wu L."/>
            <person name="Ma J."/>
        </authorList>
    </citation>
    <scope>NUCLEOTIDE SEQUENCE [LARGE SCALE GENOMIC DNA]</scope>
    <source>
        <strain evidence="2">NBRC 102520</strain>
    </source>
</reference>
<keyword evidence="2" id="KW-1185">Reference proteome</keyword>
<evidence type="ECO:0000313" key="2">
    <source>
        <dbReference type="Proteomes" id="UP001156905"/>
    </source>
</evidence>
<protein>
    <submittedName>
        <fullName evidence="1">Uncharacterized protein</fullName>
    </submittedName>
</protein>
<gene>
    <name evidence="1" type="ORF">GCM10007857_70450</name>
</gene>